<proteinExistence type="inferred from homology"/>
<evidence type="ECO:0000256" key="1">
    <source>
        <dbReference type="ARBA" id="ARBA00043959"/>
    </source>
</evidence>
<sequence length="94" mass="11290">MSLRINIHLANKNAAKALVSQIHGFIMWSVFTCRVVAMKRSRTEVGRWRMLRQVSRRKSRWLEAQSRRNMRILSIRKELVKRQRGSLLFVFTEY</sequence>
<accession>A0A5P6A9D3</accession>
<dbReference type="Pfam" id="PF26518">
    <property type="entry name" value="YciY"/>
    <property type="match status" value="1"/>
</dbReference>
<organism evidence="3">
    <name type="scientific">Raoultella planticola</name>
    <name type="common">Klebsiella planticola</name>
    <dbReference type="NCBI Taxonomy" id="575"/>
    <lineage>
        <taxon>Bacteria</taxon>
        <taxon>Pseudomonadati</taxon>
        <taxon>Pseudomonadota</taxon>
        <taxon>Gammaproteobacteria</taxon>
        <taxon>Enterobacterales</taxon>
        <taxon>Enterobacteriaceae</taxon>
        <taxon>Klebsiella/Raoultella group</taxon>
        <taxon>Raoultella</taxon>
    </lineage>
</organism>
<dbReference type="AlphaFoldDB" id="A0A5P6A9D3"/>
<reference evidence="3" key="1">
    <citation type="submission" date="2018-05" db="EMBL/GenBank/DDBJ databases">
        <title>Bacterial isolates from healthy term breastfed infants carrying antibiotic resistance genes.</title>
        <authorList>
            <person name="Casaburi G."/>
        </authorList>
    </citation>
    <scope>NUCLEOTIDE SEQUENCE [LARGE SCALE GENOMIC DNA]</scope>
    <source>
        <strain evidence="3">7084_4</strain>
    </source>
</reference>
<evidence type="ECO:0000313" key="3">
    <source>
        <dbReference type="EMBL" id="QFG76548.1"/>
    </source>
</evidence>
<evidence type="ECO:0000256" key="2">
    <source>
        <dbReference type="ARBA" id="ARBA00044192"/>
    </source>
</evidence>
<gene>
    <name evidence="3" type="ORF">DMB90_06665</name>
</gene>
<dbReference type="InterPro" id="IPR049586">
    <property type="entry name" value="YciY"/>
</dbReference>
<name>A0A5P6A9D3_RAOPL</name>
<protein>
    <recommendedName>
        <fullName evidence="2">Uncharacterized protein YciY</fullName>
    </recommendedName>
</protein>
<comment type="similarity">
    <text evidence="1">Belongs to the YciY family.</text>
</comment>
<dbReference type="EMBL" id="CP029752">
    <property type="protein sequence ID" value="QFG76548.1"/>
    <property type="molecule type" value="Genomic_DNA"/>
</dbReference>
<dbReference type="NCBIfam" id="NF033701">
    <property type="entry name" value="yciY_fam"/>
    <property type="match status" value="1"/>
</dbReference>